<dbReference type="Pfam" id="PF01416">
    <property type="entry name" value="PseudoU_synth_1"/>
    <property type="match status" value="2"/>
</dbReference>
<feature type="binding site" evidence="4 6">
    <location>
        <position position="111"/>
    </location>
    <ligand>
        <name>substrate</name>
    </ligand>
</feature>
<dbReference type="GO" id="GO:0031119">
    <property type="term" value="P:tRNA pseudouridine synthesis"/>
    <property type="evidence" value="ECO:0007669"/>
    <property type="project" value="UniProtKB-UniRule"/>
</dbReference>
<evidence type="ECO:0000256" key="4">
    <source>
        <dbReference type="HAMAP-Rule" id="MF_00171"/>
    </source>
</evidence>
<comment type="caution">
    <text evidence="9">The sequence shown here is derived from an EMBL/GenBank/DDBJ whole genome shotgun (WGS) entry which is preliminary data.</text>
</comment>
<dbReference type="Gene3D" id="3.30.70.580">
    <property type="entry name" value="Pseudouridine synthase I, catalytic domain, N-terminal subdomain"/>
    <property type="match status" value="1"/>
</dbReference>
<protein>
    <recommendedName>
        <fullName evidence="4">tRNA pseudouridine synthase A</fullName>
        <ecNumber evidence="4">5.4.99.12</ecNumber>
    </recommendedName>
    <alternativeName>
        <fullName evidence="4">tRNA pseudouridine(38-40) synthase</fullName>
    </alternativeName>
    <alternativeName>
        <fullName evidence="4">tRNA pseudouridylate synthase I</fullName>
    </alternativeName>
    <alternativeName>
        <fullName evidence="4">tRNA-uridine isomerase I</fullName>
    </alternativeName>
</protein>
<dbReference type="EMBL" id="DWZA01000073">
    <property type="protein sequence ID" value="HJA71595.1"/>
    <property type="molecule type" value="Genomic_DNA"/>
</dbReference>
<evidence type="ECO:0000256" key="1">
    <source>
        <dbReference type="ARBA" id="ARBA00009375"/>
    </source>
</evidence>
<feature type="active site" description="Nucleophile" evidence="4 5">
    <location>
        <position position="53"/>
    </location>
</feature>
<evidence type="ECO:0000256" key="6">
    <source>
        <dbReference type="PIRSR" id="PIRSR001430-2"/>
    </source>
</evidence>
<dbReference type="InterPro" id="IPR001406">
    <property type="entry name" value="PsdUridine_synth_TruA"/>
</dbReference>
<gene>
    <name evidence="4 9" type="primary">truA</name>
    <name evidence="9" type="ORF">IAA07_08490</name>
</gene>
<evidence type="ECO:0000256" key="7">
    <source>
        <dbReference type="RuleBase" id="RU003792"/>
    </source>
</evidence>
<dbReference type="NCBIfam" id="TIGR00071">
    <property type="entry name" value="hisT_truA"/>
    <property type="match status" value="1"/>
</dbReference>
<dbReference type="Proteomes" id="UP000823900">
    <property type="component" value="Unassembled WGS sequence"/>
</dbReference>
<dbReference type="GO" id="GO:0160147">
    <property type="term" value="F:tRNA pseudouridine(38-40) synthase activity"/>
    <property type="evidence" value="ECO:0007669"/>
    <property type="project" value="UniProtKB-EC"/>
</dbReference>
<dbReference type="AlphaFoldDB" id="A0A9D2HHC4"/>
<reference evidence="9" key="1">
    <citation type="journal article" date="2021" name="PeerJ">
        <title>Extensive microbial diversity within the chicken gut microbiome revealed by metagenomics and culture.</title>
        <authorList>
            <person name="Gilroy R."/>
            <person name="Ravi A."/>
            <person name="Getino M."/>
            <person name="Pursley I."/>
            <person name="Horton D.L."/>
            <person name="Alikhan N.F."/>
            <person name="Baker D."/>
            <person name="Gharbi K."/>
            <person name="Hall N."/>
            <person name="Watson M."/>
            <person name="Adriaenssens E.M."/>
            <person name="Foster-Nyarko E."/>
            <person name="Jarju S."/>
            <person name="Secka A."/>
            <person name="Antonio M."/>
            <person name="Oren A."/>
            <person name="Chaudhuri R.R."/>
            <person name="La Ragione R."/>
            <person name="Hildebrand F."/>
            <person name="Pallen M.J."/>
        </authorList>
    </citation>
    <scope>NUCLEOTIDE SEQUENCE</scope>
    <source>
        <strain evidence="9">CHK178-16964</strain>
    </source>
</reference>
<dbReference type="PANTHER" id="PTHR11142:SF22">
    <property type="entry name" value="TRNA PSEUDOURIDINE SYNTHASE A 2"/>
    <property type="match status" value="1"/>
</dbReference>
<feature type="domain" description="Pseudouridine synthase I TruA alpha/beta" evidence="8">
    <location>
        <begin position="148"/>
        <end position="245"/>
    </location>
</feature>
<reference evidence="9" key="2">
    <citation type="submission" date="2021-04" db="EMBL/GenBank/DDBJ databases">
        <authorList>
            <person name="Gilroy R."/>
        </authorList>
    </citation>
    <scope>NUCLEOTIDE SEQUENCE</scope>
    <source>
        <strain evidence="9">CHK178-16964</strain>
    </source>
</reference>
<dbReference type="HAMAP" id="MF_00171">
    <property type="entry name" value="TruA"/>
    <property type="match status" value="1"/>
</dbReference>
<dbReference type="Gene3D" id="3.30.70.660">
    <property type="entry name" value="Pseudouridine synthase I, catalytic domain, C-terminal subdomain"/>
    <property type="match status" value="1"/>
</dbReference>
<evidence type="ECO:0000313" key="10">
    <source>
        <dbReference type="Proteomes" id="UP000823900"/>
    </source>
</evidence>
<dbReference type="GO" id="GO:0003723">
    <property type="term" value="F:RNA binding"/>
    <property type="evidence" value="ECO:0007669"/>
    <property type="project" value="InterPro"/>
</dbReference>
<keyword evidence="3 4" id="KW-0413">Isomerase</keyword>
<comment type="subunit">
    <text evidence="4">Homodimer.</text>
</comment>
<dbReference type="SUPFAM" id="SSF55120">
    <property type="entry name" value="Pseudouridine synthase"/>
    <property type="match status" value="1"/>
</dbReference>
<comment type="similarity">
    <text evidence="1 4 7">Belongs to the tRNA pseudouridine synthase TruA family.</text>
</comment>
<feature type="domain" description="Pseudouridine synthase I TruA alpha/beta" evidence="8">
    <location>
        <begin position="9"/>
        <end position="103"/>
    </location>
</feature>
<keyword evidence="2 4" id="KW-0819">tRNA processing</keyword>
<dbReference type="CDD" id="cd02570">
    <property type="entry name" value="PseudoU_synth_EcTruA"/>
    <property type="match status" value="1"/>
</dbReference>
<evidence type="ECO:0000256" key="2">
    <source>
        <dbReference type="ARBA" id="ARBA00022694"/>
    </source>
</evidence>
<accession>A0A9D2HHC4</accession>
<organism evidence="9 10">
    <name type="scientific">Candidatus Lachnoclostridium stercoravium</name>
    <dbReference type="NCBI Taxonomy" id="2838633"/>
    <lineage>
        <taxon>Bacteria</taxon>
        <taxon>Bacillati</taxon>
        <taxon>Bacillota</taxon>
        <taxon>Clostridia</taxon>
        <taxon>Lachnospirales</taxon>
        <taxon>Lachnospiraceae</taxon>
    </lineage>
</organism>
<dbReference type="PANTHER" id="PTHR11142">
    <property type="entry name" value="PSEUDOURIDYLATE SYNTHASE"/>
    <property type="match status" value="1"/>
</dbReference>
<proteinExistence type="inferred from homology"/>
<dbReference type="InterPro" id="IPR020095">
    <property type="entry name" value="PsdUridine_synth_TruA_C"/>
</dbReference>
<evidence type="ECO:0000256" key="5">
    <source>
        <dbReference type="PIRSR" id="PIRSR001430-1"/>
    </source>
</evidence>
<dbReference type="InterPro" id="IPR020103">
    <property type="entry name" value="PsdUridine_synth_cat_dom_sf"/>
</dbReference>
<dbReference type="EC" id="5.4.99.12" evidence="4"/>
<dbReference type="FunFam" id="3.30.70.580:FF:000001">
    <property type="entry name" value="tRNA pseudouridine synthase A"/>
    <property type="match status" value="1"/>
</dbReference>
<comment type="function">
    <text evidence="4">Formation of pseudouridine at positions 38, 39 and 40 in the anticodon stem and loop of transfer RNAs.</text>
</comment>
<evidence type="ECO:0000259" key="8">
    <source>
        <dbReference type="Pfam" id="PF01416"/>
    </source>
</evidence>
<evidence type="ECO:0000256" key="3">
    <source>
        <dbReference type="ARBA" id="ARBA00023235"/>
    </source>
</evidence>
<evidence type="ECO:0000313" key="9">
    <source>
        <dbReference type="EMBL" id="HJA71595.1"/>
    </source>
</evidence>
<dbReference type="InterPro" id="IPR020094">
    <property type="entry name" value="TruA/RsuA/RluB/E/F_N"/>
</dbReference>
<comment type="catalytic activity">
    <reaction evidence="4 7">
        <text>uridine(38/39/40) in tRNA = pseudouridine(38/39/40) in tRNA</text>
        <dbReference type="Rhea" id="RHEA:22376"/>
        <dbReference type="Rhea" id="RHEA-COMP:10085"/>
        <dbReference type="Rhea" id="RHEA-COMP:10087"/>
        <dbReference type="ChEBI" id="CHEBI:65314"/>
        <dbReference type="ChEBI" id="CHEBI:65315"/>
        <dbReference type="EC" id="5.4.99.12"/>
    </reaction>
</comment>
<dbReference type="PIRSF" id="PIRSF001430">
    <property type="entry name" value="tRNA_psdUrid_synth"/>
    <property type="match status" value="1"/>
</dbReference>
<name>A0A9D2HHC4_9FIRM</name>
<comment type="caution">
    <text evidence="4">Lacks conserved residue(s) required for the propagation of feature annotation.</text>
</comment>
<dbReference type="InterPro" id="IPR020097">
    <property type="entry name" value="PsdUridine_synth_TruA_a/b_dom"/>
</dbReference>
<sequence>MNHIKIVLQYDGSRYDGWQKQGNTGQTIQGKLEDVLEKLAGVPVEVRGAGRTDAGVHALGQTADFYIPDPISPPEVKSYLNRYLPEDIRILKAEQAGERFHSRLNAVSKTYRYVIETGEKKDVFQRKYVYGLGKRPDVEAMKQGASFLTGERDFKSFCANKKMKKSTVRTVYSIDIREEGSRIILTFRGNGFLYHMVRIMTGTLIEVGLGKRPPEDIKRILAAANREEAGFTAPAEGLFLVKVDY</sequence>